<feature type="region of interest" description="Disordered" evidence="1">
    <location>
        <begin position="149"/>
        <end position="170"/>
    </location>
</feature>
<evidence type="ECO:0000313" key="3">
    <source>
        <dbReference type="EMBL" id="TEB04412.1"/>
    </source>
</evidence>
<organism evidence="3 4">
    <name type="scientific">Pelotomaculum schinkii</name>
    <dbReference type="NCBI Taxonomy" id="78350"/>
    <lineage>
        <taxon>Bacteria</taxon>
        <taxon>Bacillati</taxon>
        <taxon>Bacillota</taxon>
        <taxon>Clostridia</taxon>
        <taxon>Eubacteriales</taxon>
        <taxon>Desulfotomaculaceae</taxon>
        <taxon>Pelotomaculum</taxon>
    </lineage>
</organism>
<dbReference type="InterPro" id="IPR024485">
    <property type="entry name" value="DUF2680"/>
</dbReference>
<keyword evidence="4" id="KW-1185">Reference proteome</keyword>
<proteinExistence type="predicted"/>
<feature type="chain" id="PRO_5021485797" description="DUF2680 domain-containing protein" evidence="2">
    <location>
        <begin position="26"/>
        <end position="170"/>
    </location>
</feature>
<dbReference type="Proteomes" id="UP000298324">
    <property type="component" value="Unassembled WGS sequence"/>
</dbReference>
<evidence type="ECO:0000256" key="1">
    <source>
        <dbReference type="SAM" id="MobiDB-lite"/>
    </source>
</evidence>
<reference evidence="3 4" key="1">
    <citation type="journal article" date="2018" name="Environ. Microbiol.">
        <title>Novel energy conservation strategies and behaviour of Pelotomaculum schinkii driving syntrophic propionate catabolism.</title>
        <authorList>
            <person name="Hidalgo-Ahumada C.A.P."/>
            <person name="Nobu M.K."/>
            <person name="Narihiro T."/>
            <person name="Tamaki H."/>
            <person name="Liu W.T."/>
            <person name="Kamagata Y."/>
            <person name="Stams A.J.M."/>
            <person name="Imachi H."/>
            <person name="Sousa D.Z."/>
        </authorList>
    </citation>
    <scope>NUCLEOTIDE SEQUENCE [LARGE SCALE GENOMIC DNA]</scope>
    <source>
        <strain evidence="3 4">HH</strain>
    </source>
</reference>
<dbReference type="AlphaFoldDB" id="A0A4Y7R6P6"/>
<feature type="compositionally biased region" description="Gly residues" evidence="1">
    <location>
        <begin position="160"/>
        <end position="170"/>
    </location>
</feature>
<evidence type="ECO:0008006" key="5">
    <source>
        <dbReference type="Google" id="ProtNLM"/>
    </source>
</evidence>
<evidence type="ECO:0000313" key="4">
    <source>
        <dbReference type="Proteomes" id="UP000298324"/>
    </source>
</evidence>
<keyword evidence="2" id="KW-0732">Signal</keyword>
<name>A0A4Y7R6P6_9FIRM</name>
<dbReference type="Pfam" id="PF10925">
    <property type="entry name" value="DUF2680"/>
    <property type="match status" value="1"/>
</dbReference>
<dbReference type="RefSeq" id="WP_190259531.1">
    <property type="nucleotide sequence ID" value="NZ_QFGA01000004.1"/>
</dbReference>
<comment type="caution">
    <text evidence="3">The sequence shown here is derived from an EMBL/GenBank/DDBJ whole genome shotgun (WGS) entry which is preliminary data.</text>
</comment>
<protein>
    <recommendedName>
        <fullName evidence="5">DUF2680 domain-containing protein</fullName>
    </recommendedName>
</protein>
<gene>
    <name evidence="3" type="ORF">Psch_04139</name>
</gene>
<accession>A0A4Y7R6P6</accession>
<dbReference type="EMBL" id="QFGA01000004">
    <property type="protein sequence ID" value="TEB04412.1"/>
    <property type="molecule type" value="Genomic_DNA"/>
</dbReference>
<sequence>MINFRKLLVVATVAGVLGAAGAAYAATAKTPAEITAELTGKTVSELYNERAAGKTYGTIANEAGKLDEFKTQMLEQKKIMLDQRVEDGRLTQEQADNIYNNLQNRQAACNGNGNAGMGKNYGAGFGQGKGIGNGTGVCDGSGMGNANGKGNGNGSMKNGEGMGFGHGLNR</sequence>
<feature type="signal peptide" evidence="2">
    <location>
        <begin position="1"/>
        <end position="25"/>
    </location>
</feature>
<evidence type="ECO:0000256" key="2">
    <source>
        <dbReference type="SAM" id="SignalP"/>
    </source>
</evidence>